<dbReference type="AlphaFoldDB" id="A0A9P1E161"/>
<dbReference type="Gene3D" id="1.20.5.170">
    <property type="match status" value="1"/>
</dbReference>
<proteinExistence type="predicted"/>
<protein>
    <submittedName>
        <fullName evidence="1">Uncharacterized protein</fullName>
    </submittedName>
</protein>
<gene>
    <name evidence="1" type="ORF">CEURO_LOCUS4436</name>
</gene>
<organism evidence="1 2">
    <name type="scientific">Cuscuta europaea</name>
    <name type="common">European dodder</name>
    <dbReference type="NCBI Taxonomy" id="41803"/>
    <lineage>
        <taxon>Eukaryota</taxon>
        <taxon>Viridiplantae</taxon>
        <taxon>Streptophyta</taxon>
        <taxon>Embryophyta</taxon>
        <taxon>Tracheophyta</taxon>
        <taxon>Spermatophyta</taxon>
        <taxon>Magnoliopsida</taxon>
        <taxon>eudicotyledons</taxon>
        <taxon>Gunneridae</taxon>
        <taxon>Pentapetalae</taxon>
        <taxon>asterids</taxon>
        <taxon>lamiids</taxon>
        <taxon>Solanales</taxon>
        <taxon>Convolvulaceae</taxon>
        <taxon>Cuscuteae</taxon>
        <taxon>Cuscuta</taxon>
        <taxon>Cuscuta subgen. Cuscuta</taxon>
    </lineage>
</organism>
<accession>A0A9P1E161</accession>
<evidence type="ECO:0000313" key="1">
    <source>
        <dbReference type="EMBL" id="CAH9072635.1"/>
    </source>
</evidence>
<keyword evidence="2" id="KW-1185">Reference proteome</keyword>
<comment type="caution">
    <text evidence="1">The sequence shown here is derived from an EMBL/GenBank/DDBJ whole genome shotgun (WGS) entry which is preliminary data.</text>
</comment>
<reference evidence="1" key="1">
    <citation type="submission" date="2022-07" db="EMBL/GenBank/DDBJ databases">
        <authorList>
            <person name="Macas J."/>
            <person name="Novak P."/>
            <person name="Neumann P."/>
        </authorList>
    </citation>
    <scope>NUCLEOTIDE SEQUENCE</scope>
</reference>
<sequence>MKAQNEENHSRVEASIGNLHSQFTKLDLRFEEQNMKLNQRIDTIEQYTKTSIRNLEVQMGQLAQKVSSREQEAIAEIPSYAKFLKGFISNKKRLEEFTNVALTEECSVIIQNKLPSKLKDPGSFTISCSIEKIGEVRQLSCLSRCKC</sequence>
<dbReference type="OrthoDB" id="1294807at2759"/>
<dbReference type="EMBL" id="CAMAPE010000008">
    <property type="protein sequence ID" value="CAH9072635.1"/>
    <property type="molecule type" value="Genomic_DNA"/>
</dbReference>
<name>A0A9P1E161_CUSEU</name>
<dbReference type="Proteomes" id="UP001152484">
    <property type="component" value="Unassembled WGS sequence"/>
</dbReference>
<dbReference type="PANTHER" id="PTHR33067">
    <property type="entry name" value="RNA-DIRECTED DNA POLYMERASE-RELATED"/>
    <property type="match status" value="1"/>
</dbReference>
<evidence type="ECO:0000313" key="2">
    <source>
        <dbReference type="Proteomes" id="UP001152484"/>
    </source>
</evidence>